<evidence type="ECO:0000313" key="2">
    <source>
        <dbReference type="Proteomes" id="UP000241769"/>
    </source>
</evidence>
<evidence type="ECO:0000313" key="1">
    <source>
        <dbReference type="EMBL" id="PRP74957.1"/>
    </source>
</evidence>
<sequence length="64" mass="6959">MQFSVSLRQTEGTPTALSSACAYGEKVLPSACTAHKAKCMRVECSEEQLKCPQNKLLISILLSK</sequence>
<organism evidence="1 2">
    <name type="scientific">Planoprotostelium fungivorum</name>
    <dbReference type="NCBI Taxonomy" id="1890364"/>
    <lineage>
        <taxon>Eukaryota</taxon>
        <taxon>Amoebozoa</taxon>
        <taxon>Evosea</taxon>
        <taxon>Variosea</taxon>
        <taxon>Cavosteliida</taxon>
        <taxon>Cavosteliaceae</taxon>
        <taxon>Planoprotostelium</taxon>
    </lineage>
</organism>
<dbReference type="EMBL" id="MDYQ01000423">
    <property type="protein sequence ID" value="PRP74957.1"/>
    <property type="molecule type" value="Genomic_DNA"/>
</dbReference>
<keyword evidence="2" id="KW-1185">Reference proteome</keyword>
<dbReference type="InParanoid" id="A0A2P6MTE0"/>
<dbReference type="Proteomes" id="UP000241769">
    <property type="component" value="Unassembled WGS sequence"/>
</dbReference>
<name>A0A2P6MTE0_9EUKA</name>
<accession>A0A2P6MTE0</accession>
<reference evidence="1 2" key="1">
    <citation type="journal article" date="2018" name="Genome Biol. Evol.">
        <title>Multiple Roots of Fruiting Body Formation in Amoebozoa.</title>
        <authorList>
            <person name="Hillmann F."/>
            <person name="Forbes G."/>
            <person name="Novohradska S."/>
            <person name="Ferling I."/>
            <person name="Riege K."/>
            <person name="Groth M."/>
            <person name="Westermann M."/>
            <person name="Marz M."/>
            <person name="Spaller T."/>
            <person name="Winckler T."/>
            <person name="Schaap P."/>
            <person name="Glockner G."/>
        </authorList>
    </citation>
    <scope>NUCLEOTIDE SEQUENCE [LARGE SCALE GENOMIC DNA]</scope>
    <source>
        <strain evidence="1 2">Jena</strain>
    </source>
</reference>
<gene>
    <name evidence="1" type="ORF">PROFUN_15990</name>
</gene>
<comment type="caution">
    <text evidence="1">The sequence shown here is derived from an EMBL/GenBank/DDBJ whole genome shotgun (WGS) entry which is preliminary data.</text>
</comment>
<protein>
    <submittedName>
        <fullName evidence="1">Uncharacterized protein</fullName>
    </submittedName>
</protein>
<dbReference type="AlphaFoldDB" id="A0A2P6MTE0"/>
<proteinExistence type="predicted"/>